<feature type="region of interest" description="Disordered" evidence="1">
    <location>
        <begin position="151"/>
        <end position="475"/>
    </location>
</feature>
<proteinExistence type="predicted"/>
<comment type="caution">
    <text evidence="2">The sequence shown here is derived from an EMBL/GenBank/DDBJ whole genome shotgun (WGS) entry which is preliminary data.</text>
</comment>
<accession>A0A562VDP6</accession>
<feature type="region of interest" description="Disordered" evidence="1">
    <location>
        <begin position="1"/>
        <end position="26"/>
    </location>
</feature>
<protein>
    <recommendedName>
        <fullName evidence="4">PPE family protein</fullName>
    </recommendedName>
</protein>
<feature type="compositionally biased region" description="Gly residues" evidence="1">
    <location>
        <begin position="173"/>
        <end position="182"/>
    </location>
</feature>
<reference evidence="2 3" key="1">
    <citation type="journal article" date="2013" name="Stand. Genomic Sci.">
        <title>Genomic Encyclopedia of Type Strains, Phase I: The one thousand microbial genomes (KMG-I) project.</title>
        <authorList>
            <person name="Kyrpides N.C."/>
            <person name="Woyke T."/>
            <person name="Eisen J.A."/>
            <person name="Garrity G."/>
            <person name="Lilburn T.G."/>
            <person name="Beck B.J."/>
            <person name="Whitman W.B."/>
            <person name="Hugenholtz P."/>
            <person name="Klenk H.P."/>
        </authorList>
    </citation>
    <scope>NUCLEOTIDE SEQUENCE [LARGE SCALE GENOMIC DNA]</scope>
    <source>
        <strain evidence="2 3">DSM 45044</strain>
    </source>
</reference>
<feature type="compositionally biased region" description="Gly residues" evidence="1">
    <location>
        <begin position="352"/>
        <end position="381"/>
    </location>
</feature>
<organism evidence="2 3">
    <name type="scientific">Stackebrandtia albiflava</name>
    <dbReference type="NCBI Taxonomy" id="406432"/>
    <lineage>
        <taxon>Bacteria</taxon>
        <taxon>Bacillati</taxon>
        <taxon>Actinomycetota</taxon>
        <taxon>Actinomycetes</taxon>
        <taxon>Glycomycetales</taxon>
        <taxon>Glycomycetaceae</taxon>
        <taxon>Stackebrandtia</taxon>
    </lineage>
</organism>
<feature type="compositionally biased region" description="Basic and acidic residues" evidence="1">
    <location>
        <begin position="458"/>
        <end position="469"/>
    </location>
</feature>
<evidence type="ECO:0000256" key="1">
    <source>
        <dbReference type="SAM" id="MobiDB-lite"/>
    </source>
</evidence>
<dbReference type="RefSeq" id="WP_158645530.1">
    <property type="nucleotide sequence ID" value="NZ_BAABIJ010000001.1"/>
</dbReference>
<evidence type="ECO:0000313" key="2">
    <source>
        <dbReference type="EMBL" id="TWJ16009.1"/>
    </source>
</evidence>
<dbReference type="PRINTS" id="PR01217">
    <property type="entry name" value="PRICHEXTENSN"/>
</dbReference>
<dbReference type="AlphaFoldDB" id="A0A562VDP6"/>
<dbReference type="Proteomes" id="UP000321617">
    <property type="component" value="Unassembled WGS sequence"/>
</dbReference>
<feature type="compositionally biased region" description="Basic and acidic residues" evidence="1">
    <location>
        <begin position="557"/>
        <end position="566"/>
    </location>
</feature>
<dbReference type="EMBL" id="VLLL01000005">
    <property type="protein sequence ID" value="TWJ16009.1"/>
    <property type="molecule type" value="Genomic_DNA"/>
</dbReference>
<sequence>MTTSKPEDGPLGQLHAALSQDRPETLAEEAARWAEVATALATQAGVLESRMADARGAWTSDGSEAYLSQLESQALQLRTVAETAQGNSVLWQQVADGLDSAKIEAAELMSQWEAVKASTPKDEWEQKRWSYDIAADALWTTTQAVGAQGLLLESPTDYRPMPPVDLPGDDRTGTGGPTGTGPTGSVTDPNGAAPPSGAFSPGTDGGFSPDGPDLQGPPLTPLPQPPPTTPGPLPSPGMPGPTPPPPGIPPIPPGTPPPWGGLKPPAPPPHVPPGTKPVPPPRTGLPTPQLPKPTPGLKPPGTGPVTPRPPQTTVRPVIGSRPGTTGMAPTNPSRYNGTGVTRPVIGNRPPGTGTGPGWRPGTAPGGPGWRPGMPATGGPGTTGLRPGMPPGAGANGTPRSGSGSTRPLIGRNGVVGGRPRRPGMRSSKLHSGGDRLNRSVVSGVRQAFGGPAAPAAPKRRDEKEQEGRYVPEGGDYVWRAEGDTVPAVISGGPGWDDREHAAAAVPDLSAPESQDVDEAANIDRLAHRADKPDGDQALPSGPWNTAKTTPGVIRPKPQADEFGFRW</sequence>
<feature type="region of interest" description="Disordered" evidence="1">
    <location>
        <begin position="528"/>
        <end position="566"/>
    </location>
</feature>
<keyword evidence="3" id="KW-1185">Reference proteome</keyword>
<name>A0A562VDP6_9ACTN</name>
<gene>
    <name evidence="2" type="ORF">LX16_1729</name>
</gene>
<evidence type="ECO:0008006" key="4">
    <source>
        <dbReference type="Google" id="ProtNLM"/>
    </source>
</evidence>
<evidence type="ECO:0000313" key="3">
    <source>
        <dbReference type="Proteomes" id="UP000321617"/>
    </source>
</evidence>
<feature type="compositionally biased region" description="Polar residues" evidence="1">
    <location>
        <begin position="327"/>
        <end position="339"/>
    </location>
</feature>
<feature type="compositionally biased region" description="Pro residues" evidence="1">
    <location>
        <begin position="218"/>
        <end position="310"/>
    </location>
</feature>